<keyword evidence="1" id="KW-0812">Transmembrane</keyword>
<evidence type="ECO:0000256" key="1">
    <source>
        <dbReference type="SAM" id="Phobius"/>
    </source>
</evidence>
<evidence type="ECO:0000313" key="3">
    <source>
        <dbReference type="Proteomes" id="UP000029590"/>
    </source>
</evidence>
<reference evidence="2 3" key="1">
    <citation type="submission" date="2014-04" db="EMBL/GenBank/DDBJ databases">
        <authorList>
            <person name="Bishop-Lilly K.A."/>
            <person name="Broomall S.M."/>
            <person name="Chain P.S."/>
            <person name="Chertkov O."/>
            <person name="Coyne S.R."/>
            <person name="Daligault H.E."/>
            <person name="Davenport K.W."/>
            <person name="Erkkila T."/>
            <person name="Frey K.G."/>
            <person name="Gibbons H.S."/>
            <person name="Gu W."/>
            <person name="Jaissle J."/>
            <person name="Johnson S.L."/>
            <person name="Koroleva G.I."/>
            <person name="Ladner J.T."/>
            <person name="Lo C.-C."/>
            <person name="Minogue T.D."/>
            <person name="Munk C."/>
            <person name="Palacios G.F."/>
            <person name="Redden C.L."/>
            <person name="Rosenzweig C.N."/>
            <person name="Scholz M.B."/>
            <person name="Teshima H."/>
            <person name="Xu Y."/>
        </authorList>
    </citation>
    <scope>NUCLEOTIDE SEQUENCE [LARGE SCALE GENOMIC DNA]</scope>
    <source>
        <strain evidence="3">gladioli</strain>
    </source>
</reference>
<accession>A0AAW3EYI8</accession>
<dbReference type="Proteomes" id="UP000029590">
    <property type="component" value="Unassembled WGS sequence"/>
</dbReference>
<evidence type="ECO:0000313" key="2">
    <source>
        <dbReference type="EMBL" id="KGC12605.1"/>
    </source>
</evidence>
<protein>
    <recommendedName>
        <fullName evidence="4">Pilus assembly protein</fullName>
    </recommendedName>
</protein>
<name>A0AAW3EYI8_BURGA</name>
<dbReference type="AlphaFoldDB" id="A0AAW3EYI8"/>
<feature type="transmembrane region" description="Helical" evidence="1">
    <location>
        <begin position="21"/>
        <end position="40"/>
    </location>
</feature>
<comment type="caution">
    <text evidence="2">The sequence shown here is derived from an EMBL/GenBank/DDBJ whole genome shotgun (WGS) entry which is preliminary data.</text>
</comment>
<gene>
    <name evidence="2" type="ORF">DM48_985</name>
</gene>
<keyword evidence="1" id="KW-1133">Transmembrane helix</keyword>
<sequence>MKTCGMRSIARRQGGQAMVEMVAGLALVFVIGFLAMAMFGRLNDIRNKVLIGSRYVAWERTVWINPDDTGTGTDGWWYEKFGAGAQTVTKTDEVLRREFLARVVAPRRTSISGTDADMPLSAVLPPSWRDLGGTAFVRDRRDVMVSTRATDRMLGSLAKIANRPIGVYRSPHVEQEVSLLMASRTMQDGSVAVDVDLGGAFARRLWPSLSRLRFQSTATLATNTWTPDGRLGVISAIGQKLATPTAIPDAMLTSRDRQTLARSIDGVGNVLGPGYFKPGYVDTESVPLGALK</sequence>
<organism evidence="2 3">
    <name type="scientific">Burkholderia gladioli</name>
    <name type="common">Pseudomonas marginata</name>
    <name type="synonym">Phytomonas marginata</name>
    <dbReference type="NCBI Taxonomy" id="28095"/>
    <lineage>
        <taxon>Bacteria</taxon>
        <taxon>Pseudomonadati</taxon>
        <taxon>Pseudomonadota</taxon>
        <taxon>Betaproteobacteria</taxon>
        <taxon>Burkholderiales</taxon>
        <taxon>Burkholderiaceae</taxon>
        <taxon>Burkholderia</taxon>
    </lineage>
</organism>
<proteinExistence type="predicted"/>
<dbReference type="KEGG" id="bgo:BM43_6782"/>
<keyword evidence="1" id="KW-0472">Membrane</keyword>
<dbReference type="EMBL" id="JPGG01000016">
    <property type="protein sequence ID" value="KGC12605.1"/>
    <property type="molecule type" value="Genomic_DNA"/>
</dbReference>
<evidence type="ECO:0008006" key="4">
    <source>
        <dbReference type="Google" id="ProtNLM"/>
    </source>
</evidence>